<dbReference type="InterPro" id="IPR051785">
    <property type="entry name" value="MMCE/EMCE_epimerase"/>
</dbReference>
<gene>
    <name evidence="3" type="ORF">ACEZDB_13085</name>
</gene>
<comment type="caution">
    <text evidence="3">The sequence shown here is derived from an EMBL/GenBank/DDBJ whole genome shotgun (WGS) entry which is preliminary data.</text>
</comment>
<dbReference type="SUPFAM" id="SSF54593">
    <property type="entry name" value="Glyoxalase/Bleomycin resistance protein/Dihydroxybiphenyl dioxygenase"/>
    <property type="match status" value="2"/>
</dbReference>
<dbReference type="Gene3D" id="3.10.180.10">
    <property type="entry name" value="2,3-Dihydroxybiphenyl 1,2-Dioxygenase, domain 1"/>
    <property type="match status" value="2"/>
</dbReference>
<dbReference type="PANTHER" id="PTHR43048:SF3">
    <property type="entry name" value="METHYLMALONYL-COA EPIMERASE, MITOCHONDRIAL"/>
    <property type="match status" value="1"/>
</dbReference>
<evidence type="ECO:0000256" key="1">
    <source>
        <dbReference type="ARBA" id="ARBA00022723"/>
    </source>
</evidence>
<evidence type="ECO:0000313" key="4">
    <source>
        <dbReference type="Proteomes" id="UP001592530"/>
    </source>
</evidence>
<dbReference type="Pfam" id="PF00903">
    <property type="entry name" value="Glyoxalase"/>
    <property type="match status" value="1"/>
</dbReference>
<dbReference type="InterPro" id="IPR029068">
    <property type="entry name" value="Glyas_Bleomycin-R_OHBP_Dase"/>
</dbReference>
<feature type="domain" description="VOC" evidence="2">
    <location>
        <begin position="185"/>
        <end position="311"/>
    </location>
</feature>
<dbReference type="RefSeq" id="WP_380552361.1">
    <property type="nucleotide sequence ID" value="NZ_JBHEZY010000004.1"/>
</dbReference>
<name>A0ABV6X144_9ACTN</name>
<evidence type="ECO:0000313" key="3">
    <source>
        <dbReference type="EMBL" id="MFC1431579.1"/>
    </source>
</evidence>
<dbReference type="Proteomes" id="UP001592530">
    <property type="component" value="Unassembled WGS sequence"/>
</dbReference>
<proteinExistence type="predicted"/>
<evidence type="ECO:0000259" key="2">
    <source>
        <dbReference type="PROSITE" id="PS51819"/>
    </source>
</evidence>
<organism evidence="3 4">
    <name type="scientific">Streptacidiphilus alkalitolerans</name>
    <dbReference type="NCBI Taxonomy" id="3342712"/>
    <lineage>
        <taxon>Bacteria</taxon>
        <taxon>Bacillati</taxon>
        <taxon>Actinomycetota</taxon>
        <taxon>Actinomycetes</taxon>
        <taxon>Kitasatosporales</taxon>
        <taxon>Streptomycetaceae</taxon>
        <taxon>Streptacidiphilus</taxon>
    </lineage>
</organism>
<keyword evidence="1" id="KW-0479">Metal-binding</keyword>
<reference evidence="3 4" key="1">
    <citation type="submission" date="2024-09" db="EMBL/GenBank/DDBJ databases">
        <authorList>
            <person name="Lee S.D."/>
        </authorList>
    </citation>
    <scope>NUCLEOTIDE SEQUENCE [LARGE SCALE GENOMIC DNA]</scope>
    <source>
        <strain evidence="3 4">N1-3</strain>
    </source>
</reference>
<protein>
    <submittedName>
        <fullName evidence="3">VOC family protein</fullName>
    </submittedName>
</protein>
<dbReference type="InterPro" id="IPR037523">
    <property type="entry name" value="VOC_core"/>
</dbReference>
<dbReference type="EMBL" id="JBHEZY010000004">
    <property type="protein sequence ID" value="MFC1431579.1"/>
    <property type="molecule type" value="Genomic_DNA"/>
</dbReference>
<dbReference type="InterPro" id="IPR004360">
    <property type="entry name" value="Glyas_Fos-R_dOase_dom"/>
</dbReference>
<dbReference type="PROSITE" id="PS51819">
    <property type="entry name" value="VOC"/>
    <property type="match status" value="1"/>
</dbReference>
<sequence>MMGFGSVPPQDPHKALHSAEGALRGEPTGRADNPVVKVWDVAWLVFEKPDLDRAERFARDFGFTVTSRTPDELRLRGTFPGTDAVVIRRGPRAGFVGPVFQAQERPDLDRLAARTGARVKPLPGHRNGAVVELLDPSGLAVAVVHGADVHPVLPDQKPLVLNTGTSWPRVNTTQRPAREPSRIQRLGHFVFETPHFTTALNWYQETLGLLVSDFQFLPKERALGPTMAFMRCDRGGQATDHHTMALHLSPRTGYVHSAYQVADLDALAAGGAYLAERGYHRAWGIGRHILGSQIFDYWRDPDRLMVEHFTDGDRFDASVQPGWAPMTASGLAQWGPPVTRDFLGINPSPALLREVYSALREPDSEVTAKRLLSLVRAMSS</sequence>
<accession>A0ABV6X144</accession>
<dbReference type="PANTHER" id="PTHR43048">
    <property type="entry name" value="METHYLMALONYL-COA EPIMERASE"/>
    <property type="match status" value="1"/>
</dbReference>